<dbReference type="PANTHER" id="PTHR31672">
    <property type="entry name" value="BNACNNG10540D PROTEIN"/>
    <property type="match status" value="1"/>
</dbReference>
<dbReference type="PANTHER" id="PTHR31672:SF13">
    <property type="entry name" value="F-BOX PROTEIN CPR30-LIKE"/>
    <property type="match status" value="1"/>
</dbReference>
<dbReference type="InterPro" id="IPR013187">
    <property type="entry name" value="F-box-assoc_dom_typ3"/>
</dbReference>
<comment type="caution">
    <text evidence="2">The sequence shown here is derived from an EMBL/GenBank/DDBJ whole genome shotgun (WGS) entry which is preliminary data.</text>
</comment>
<reference evidence="2 3" key="1">
    <citation type="submission" date="2024-02" db="EMBL/GenBank/DDBJ databases">
        <authorList>
            <person name="Vignale AGUSTIN F."/>
            <person name="Sosa J E."/>
            <person name="Modenutti C."/>
        </authorList>
    </citation>
    <scope>NUCLEOTIDE SEQUENCE [LARGE SCALE GENOMIC DNA]</scope>
</reference>
<keyword evidence="3" id="KW-1185">Reference proteome</keyword>
<protein>
    <recommendedName>
        <fullName evidence="1">F-box associated beta-propeller type 3 domain-containing protein</fullName>
    </recommendedName>
</protein>
<evidence type="ECO:0000313" key="3">
    <source>
        <dbReference type="Proteomes" id="UP001642360"/>
    </source>
</evidence>
<dbReference type="InterPro" id="IPR017451">
    <property type="entry name" value="F-box-assoc_interact_dom"/>
</dbReference>
<dbReference type="AlphaFoldDB" id="A0ABC8TES3"/>
<name>A0ABC8TES3_9AQUA</name>
<organism evidence="2 3">
    <name type="scientific">Ilex paraguariensis</name>
    <name type="common">yerba mate</name>
    <dbReference type="NCBI Taxonomy" id="185542"/>
    <lineage>
        <taxon>Eukaryota</taxon>
        <taxon>Viridiplantae</taxon>
        <taxon>Streptophyta</taxon>
        <taxon>Embryophyta</taxon>
        <taxon>Tracheophyta</taxon>
        <taxon>Spermatophyta</taxon>
        <taxon>Magnoliopsida</taxon>
        <taxon>eudicotyledons</taxon>
        <taxon>Gunneridae</taxon>
        <taxon>Pentapetalae</taxon>
        <taxon>asterids</taxon>
        <taxon>campanulids</taxon>
        <taxon>Aquifoliales</taxon>
        <taxon>Aquifoliaceae</taxon>
        <taxon>Ilex</taxon>
    </lineage>
</organism>
<dbReference type="InterPro" id="IPR050796">
    <property type="entry name" value="SCF_F-box_component"/>
</dbReference>
<dbReference type="EMBL" id="CAUOFW020004969">
    <property type="protein sequence ID" value="CAK9167932.1"/>
    <property type="molecule type" value="Genomic_DNA"/>
</dbReference>
<dbReference type="Pfam" id="PF08268">
    <property type="entry name" value="FBA_3"/>
    <property type="match status" value="1"/>
</dbReference>
<dbReference type="Proteomes" id="UP001642360">
    <property type="component" value="Unassembled WGS sequence"/>
</dbReference>
<sequence>MWLYRKKLLEEKEAYYLEECKDEGFIEKEQEQEYDEGSQCQDDDTLFIDDDDTMDMIGGMRNKSSHLKLFFVLWFTNQHKDMQRMRGTPNTFFCDTNIASFLGCVVLCCMQRTAVACCLAGIDQMLVLAKGSRKLQAVAATPPRKPLEAAACEVPNRYSFTGFKAESCQRNITVKDLGIKVDIGLGKHKDYLVEADLESLLRFKAVSKSGYALVEHPDFISTHFNYSNAYRQGLLAVKGNENMRGDWNITSIFLHSLDNVAENVPFPSPSRRNNGYLRFLGSCNGLVCLAIDFISTIALWNPATRQYRSVKVPRVFDQFKTAFLDTFGFGFLPDENDHNVVRIPGKLHIADMGGGGAGTGTTVVWVYTLNSDSWRVIQVALADLSFGFAFRLPSMNGFLHWMARTLNNVDVIVSLDIRKKVFQLIALPNSGGFHGKMIKREIVVLKGSLSMILSSVTVPTSFEVWLMTEYGVQESWTKQFAIELGHCPRTVLCPVGVWKTGDIVFKYMENNSHEELLLYDCSSKEIKHSRLHEKPGSFRLVHNFVESLVSTDGGRGALEL</sequence>
<evidence type="ECO:0000313" key="2">
    <source>
        <dbReference type="EMBL" id="CAK9167932.1"/>
    </source>
</evidence>
<evidence type="ECO:0000259" key="1">
    <source>
        <dbReference type="Pfam" id="PF08268"/>
    </source>
</evidence>
<accession>A0ABC8TES3</accession>
<gene>
    <name evidence="2" type="ORF">ILEXP_LOCUS37251</name>
</gene>
<feature type="domain" description="F-box associated beta-propeller type 3" evidence="1">
    <location>
        <begin position="246"/>
        <end position="532"/>
    </location>
</feature>
<proteinExistence type="predicted"/>
<dbReference type="NCBIfam" id="TIGR01640">
    <property type="entry name" value="F_box_assoc_1"/>
    <property type="match status" value="1"/>
</dbReference>